<keyword evidence="4 6" id="KW-0862">Zinc</keyword>
<dbReference type="InterPro" id="IPR042088">
    <property type="entry name" value="OligoPept_F_C"/>
</dbReference>
<evidence type="ECO:0000256" key="5">
    <source>
        <dbReference type="ARBA" id="ARBA00023049"/>
    </source>
</evidence>
<evidence type="ECO:0000256" key="3">
    <source>
        <dbReference type="ARBA" id="ARBA00022801"/>
    </source>
</evidence>
<accession>C5J6N8</accession>
<feature type="domain" description="Peptidase M3A/M3B catalytic" evidence="8">
    <location>
        <begin position="227"/>
        <end position="615"/>
    </location>
</feature>
<dbReference type="AlphaFoldDB" id="C5J6N8"/>
<keyword evidence="7" id="KW-1133">Transmembrane helix</keyword>
<dbReference type="Pfam" id="PF01432">
    <property type="entry name" value="Peptidase_M3"/>
    <property type="match status" value="1"/>
</dbReference>
<keyword evidence="1 6" id="KW-0645">Protease</keyword>
<dbReference type="GO" id="GO:0006518">
    <property type="term" value="P:peptide metabolic process"/>
    <property type="evidence" value="ECO:0007669"/>
    <property type="project" value="TreeGrafter"/>
</dbReference>
<keyword evidence="7" id="KW-0812">Transmembrane</keyword>
<dbReference type="Gene3D" id="1.20.140.70">
    <property type="entry name" value="Oligopeptidase f, N-terminal domain"/>
    <property type="match status" value="1"/>
</dbReference>
<evidence type="ECO:0000313" key="9">
    <source>
        <dbReference type="EMBL" id="CAT05146.1"/>
    </source>
</evidence>
<dbReference type="eggNOG" id="COG1164">
    <property type="taxonomic scope" value="Bacteria"/>
</dbReference>
<keyword evidence="10" id="KW-1185">Reference proteome</keyword>
<gene>
    <name evidence="9" type="primary">pepF</name>
    <name evidence="9" type="ordered locus">MCJ_004450</name>
</gene>
<dbReference type="Proteomes" id="UP000001491">
    <property type="component" value="Chromosome"/>
</dbReference>
<keyword evidence="3 6" id="KW-0378">Hydrolase</keyword>
<dbReference type="GO" id="GO:0046872">
    <property type="term" value="F:metal ion binding"/>
    <property type="evidence" value="ECO:0007669"/>
    <property type="project" value="UniProtKB-UniRule"/>
</dbReference>
<reference evidence="10" key="1">
    <citation type="journal article" date="2009" name="BMC Bioinformatics">
        <title>The Mycoplasma conjunctivae genome sequencing, annotation and analysis.</title>
        <authorList>
            <person name="Calderon-Copete S.P."/>
            <person name="Wigger G."/>
            <person name="Wunderlin C."/>
            <person name="Schmidheini T."/>
            <person name="Frey J."/>
            <person name="Quail M.A."/>
            <person name="Falquet L."/>
        </authorList>
    </citation>
    <scope>NUCLEOTIDE SEQUENCE [LARGE SCALE GENOMIC DNA]</scope>
    <source>
        <strain evidence="10">ATCC 25834 / NCTC 10147 / HRC/581</strain>
    </source>
</reference>
<dbReference type="GO" id="GO:0004222">
    <property type="term" value="F:metalloendopeptidase activity"/>
    <property type="evidence" value="ECO:0007669"/>
    <property type="project" value="UniProtKB-UniRule"/>
</dbReference>
<keyword evidence="2 6" id="KW-0479">Metal-binding</keyword>
<dbReference type="CDD" id="cd09608">
    <property type="entry name" value="M3B_PepF"/>
    <property type="match status" value="1"/>
</dbReference>
<proteinExistence type="inferred from homology"/>
<dbReference type="InterPro" id="IPR001567">
    <property type="entry name" value="Pept_M3A_M3B_dom"/>
</dbReference>
<dbReference type="PANTHER" id="PTHR11804">
    <property type="entry name" value="PROTEASE M3 THIMET OLIGOPEPTIDASE-RELATED"/>
    <property type="match status" value="1"/>
</dbReference>
<organism evidence="9 10">
    <name type="scientific">Mesomycoplasma conjunctivae (strain ATCC 25834 / NCTC 10147 / HRC/581)</name>
    <name type="common">Mycoplasma conjunctivae</name>
    <dbReference type="NCBI Taxonomy" id="572263"/>
    <lineage>
        <taxon>Bacteria</taxon>
        <taxon>Bacillati</taxon>
        <taxon>Mycoplasmatota</taxon>
        <taxon>Mycoplasmoidales</taxon>
        <taxon>Metamycoplasmataceae</taxon>
        <taxon>Mesomycoplasma</taxon>
    </lineage>
</organism>
<comment type="cofactor">
    <cofactor evidence="6">
        <name>Zn(2+)</name>
        <dbReference type="ChEBI" id="CHEBI:29105"/>
    </cofactor>
    <text evidence="6">Binds 1 zinc ion.</text>
</comment>
<keyword evidence="5 6" id="KW-0482">Metalloprotease</keyword>
<evidence type="ECO:0000313" key="10">
    <source>
        <dbReference type="Proteomes" id="UP000001491"/>
    </source>
</evidence>
<comment type="function">
    <text evidence="6">Has oligopeptidase activity and degrades a variety of small bioactive peptides.</text>
</comment>
<evidence type="ECO:0000256" key="6">
    <source>
        <dbReference type="RuleBase" id="RU368091"/>
    </source>
</evidence>
<dbReference type="GO" id="GO:0006508">
    <property type="term" value="P:proteolysis"/>
    <property type="evidence" value="ECO:0007669"/>
    <property type="project" value="UniProtKB-KW"/>
</dbReference>
<dbReference type="NCBIfam" id="TIGR00181">
    <property type="entry name" value="pepF"/>
    <property type="match status" value="1"/>
</dbReference>
<evidence type="ECO:0000256" key="4">
    <source>
        <dbReference type="ARBA" id="ARBA00022833"/>
    </source>
</evidence>
<name>C5J6N8_MESCH</name>
<comment type="similarity">
    <text evidence="6">Belongs to the peptidase M3B family.</text>
</comment>
<dbReference type="HOGENOM" id="CLU_021290_2_0_14"/>
<keyword evidence="7" id="KW-0472">Membrane</keyword>
<feature type="transmembrane region" description="Helical" evidence="7">
    <location>
        <begin position="546"/>
        <end position="566"/>
    </location>
</feature>
<dbReference type="Gene3D" id="1.10.287.830">
    <property type="entry name" value="putative peptidase helix hairpin domain like"/>
    <property type="match status" value="1"/>
</dbReference>
<dbReference type="KEGG" id="mco:MCJ_004450"/>
<sequence length="636" mass="75090">MQKQKKYYSSYQEVPERYRFNLEPLLEGKTIDEQLAKIKKITDKLLELRDSQFDSKELFLEYKKHENKYSIAIAKLHNYISNKLSTNVVDTEMNRYDQKLSYQINEFYAKLGAVTNLFYKKIEIIKTWKDEPEVAIYKKEIEAGIEDYKHKLDDGVEDYLTKVAYGQISPYDSFAILSNSEVFFREPETQKEWDDFEKSQGKNRPLVYVVDSKGKKHILNDTTYVDLLKNKDEVLRKNAYQKYNFIYLKHAELFANLYLSHVKNLSADAKSRNFASLTESSIYHDRFKIELLEKLFKSVQKHSYLFERFTKLQAKFFKAKFGKKISRWDRLLELVNIKEFYSIEDAQDLVLKAVAPLGEEYYNQIKKAFADNWVDYHNVPNKRSGAYSIGSSYDIERKYILMNFDYTISSVDTLAHELGHSMHSYYSDKHQDFTNSQYPIILAEIASIFNELMLSDYLLSNSTSEEFSFYILTQMIRTFAATVYNQCLWAEYEHEVYKAVDSGSPIGGYDDFSKIYQDVLSRYESKPRTDIYRFNDYLRAVNVPHFYYGFYVYKYALGYIVANVFFQKYKSEGKKALDDYIKKFLSAGASKWPIELLKDAGVDLDDDRIYEQAFAVLKDQIDQYEKIGNQIFKNKK</sequence>
<dbReference type="EC" id="3.4.24.-" evidence="6"/>
<dbReference type="InterPro" id="IPR045090">
    <property type="entry name" value="Pept_M3A_M3B"/>
</dbReference>
<dbReference type="SUPFAM" id="SSF55486">
    <property type="entry name" value="Metalloproteases ('zincins'), catalytic domain"/>
    <property type="match status" value="1"/>
</dbReference>
<evidence type="ECO:0000256" key="7">
    <source>
        <dbReference type="SAM" id="Phobius"/>
    </source>
</evidence>
<evidence type="ECO:0000259" key="8">
    <source>
        <dbReference type="Pfam" id="PF01432"/>
    </source>
</evidence>
<dbReference type="Gene3D" id="1.10.1370.20">
    <property type="entry name" value="Oligoendopeptidase f, C-terminal domain"/>
    <property type="match status" value="1"/>
</dbReference>
<evidence type="ECO:0000256" key="2">
    <source>
        <dbReference type="ARBA" id="ARBA00022723"/>
    </source>
</evidence>
<dbReference type="InterPro" id="IPR004438">
    <property type="entry name" value="Peptidase_M3B"/>
</dbReference>
<protein>
    <recommendedName>
        <fullName evidence="6">Oligopeptidase F</fullName>
        <ecNumber evidence="6">3.4.24.-</ecNumber>
    </recommendedName>
</protein>
<dbReference type="EMBL" id="FM864216">
    <property type="protein sequence ID" value="CAT05146.1"/>
    <property type="molecule type" value="Genomic_DNA"/>
</dbReference>
<dbReference type="PANTHER" id="PTHR11804:SF84">
    <property type="entry name" value="SACCHAROLYSIN"/>
    <property type="match status" value="1"/>
</dbReference>
<evidence type="ECO:0000256" key="1">
    <source>
        <dbReference type="ARBA" id="ARBA00022670"/>
    </source>
</evidence>